<name>X1CVD9_9ZZZZ</name>
<comment type="caution">
    <text evidence="1">The sequence shown here is derived from an EMBL/GenBank/DDBJ whole genome shotgun (WGS) entry which is preliminary data.</text>
</comment>
<gene>
    <name evidence="1" type="ORF">S01H4_58029</name>
</gene>
<evidence type="ECO:0008006" key="2">
    <source>
        <dbReference type="Google" id="ProtNLM"/>
    </source>
</evidence>
<protein>
    <recommendedName>
        <fullName evidence="2">Acetamidase</fullName>
    </recommendedName>
</protein>
<dbReference type="Gene3D" id="3.10.28.20">
    <property type="entry name" value="Acetamidase/Formamidase-like domains"/>
    <property type="match status" value="1"/>
</dbReference>
<dbReference type="SUPFAM" id="SSF141130">
    <property type="entry name" value="Acetamidase/Formamidase-like"/>
    <property type="match status" value="1"/>
</dbReference>
<sequence length="56" mass="6564">LRIAHVELIKWLVADYGFEKWEALQVLSQVGRMRVGNVVDPNYTIVAKFPKKYLPY</sequence>
<organism evidence="1">
    <name type="scientific">marine sediment metagenome</name>
    <dbReference type="NCBI Taxonomy" id="412755"/>
    <lineage>
        <taxon>unclassified sequences</taxon>
        <taxon>metagenomes</taxon>
        <taxon>ecological metagenomes</taxon>
    </lineage>
</organism>
<dbReference type="AlphaFoldDB" id="X1CVD9"/>
<evidence type="ECO:0000313" key="1">
    <source>
        <dbReference type="EMBL" id="GAH11792.1"/>
    </source>
</evidence>
<reference evidence="1" key="1">
    <citation type="journal article" date="2014" name="Front. Microbiol.">
        <title>High frequency of phylogenetically diverse reductive dehalogenase-homologous genes in deep subseafloor sedimentary metagenomes.</title>
        <authorList>
            <person name="Kawai M."/>
            <person name="Futagami T."/>
            <person name="Toyoda A."/>
            <person name="Takaki Y."/>
            <person name="Nishi S."/>
            <person name="Hori S."/>
            <person name="Arai W."/>
            <person name="Tsubouchi T."/>
            <person name="Morono Y."/>
            <person name="Uchiyama I."/>
            <person name="Ito T."/>
            <person name="Fujiyama A."/>
            <person name="Inagaki F."/>
            <person name="Takami H."/>
        </authorList>
    </citation>
    <scope>NUCLEOTIDE SEQUENCE</scope>
    <source>
        <strain evidence="1">Expedition CK06-06</strain>
    </source>
</reference>
<feature type="non-terminal residue" evidence="1">
    <location>
        <position position="1"/>
    </location>
</feature>
<proteinExistence type="predicted"/>
<dbReference type="EMBL" id="BART01033851">
    <property type="protein sequence ID" value="GAH11792.1"/>
    <property type="molecule type" value="Genomic_DNA"/>
</dbReference>
<accession>X1CVD9</accession>